<reference evidence="3" key="1">
    <citation type="submission" date="2022-07" db="EMBL/GenBank/DDBJ databases">
        <authorList>
            <person name="Trinca V."/>
            <person name="Uliana J.V.C."/>
            <person name="Torres T.T."/>
            <person name="Ward R.J."/>
            <person name="Monesi N."/>
        </authorList>
    </citation>
    <scope>NUCLEOTIDE SEQUENCE</scope>
    <source>
        <strain evidence="3">HSMRA1968</strain>
        <tissue evidence="3">Whole embryos</tissue>
    </source>
</reference>
<organism evidence="3 4">
    <name type="scientific">Pseudolycoriella hygida</name>
    <dbReference type="NCBI Taxonomy" id="35572"/>
    <lineage>
        <taxon>Eukaryota</taxon>
        <taxon>Metazoa</taxon>
        <taxon>Ecdysozoa</taxon>
        <taxon>Arthropoda</taxon>
        <taxon>Hexapoda</taxon>
        <taxon>Insecta</taxon>
        <taxon>Pterygota</taxon>
        <taxon>Neoptera</taxon>
        <taxon>Endopterygota</taxon>
        <taxon>Diptera</taxon>
        <taxon>Nematocera</taxon>
        <taxon>Sciaroidea</taxon>
        <taxon>Sciaridae</taxon>
        <taxon>Pseudolycoriella</taxon>
    </lineage>
</organism>
<dbReference type="InterPro" id="IPR057567">
    <property type="entry name" value="TPR_TTI1_C"/>
</dbReference>
<dbReference type="Pfam" id="PF24176">
    <property type="entry name" value="TPR_TTI1_2nd"/>
    <property type="match status" value="1"/>
</dbReference>
<dbReference type="Proteomes" id="UP001151699">
    <property type="component" value="Chromosome X"/>
</dbReference>
<dbReference type="Pfam" id="PF24181">
    <property type="entry name" value="TPR_TTI1_C"/>
    <property type="match status" value="1"/>
</dbReference>
<feature type="domain" description="TTI1 N-terminal TPR" evidence="1">
    <location>
        <begin position="6"/>
        <end position="351"/>
    </location>
</feature>
<accession>A0A9Q0RYT0</accession>
<dbReference type="InterPro" id="IPR052587">
    <property type="entry name" value="TELO2-interacting_protein_1"/>
</dbReference>
<keyword evidence="4" id="KW-1185">Reference proteome</keyword>
<evidence type="ECO:0000313" key="4">
    <source>
        <dbReference type="Proteomes" id="UP001151699"/>
    </source>
</evidence>
<evidence type="ECO:0000313" key="3">
    <source>
        <dbReference type="EMBL" id="KAJ6639165.1"/>
    </source>
</evidence>
<sequence length="1064" mass="122773">MNDLSRLQTIYLEMVKNTNKDTILRVQDGLKNTNPNNLQQLQDYVLLPLITKIDCETIKNKDIKVQLILALSDLLQVTRICKLIPLKIIIVVLLKQVYKSSNVKKDLPEELKLAVVNCFDIAFRKSMYSDVKVEFYVPESRALIGQIIFFCVHIMEKDVYRKLRMSAINCMLSILYIDDDASPCDVVLRNQVSNECYVMTPKILAVLKSIALGDEKLGHSLILLAVKAIGRFLCLIFEDYNKKSTTVEVTLDDFKNLFKQNGSDKTANDKGFNILKIENSISSPKSDEWLKAAIVKITPTIESLKILIGNKNEKIRFELARLPITLIEKCFVFIQPSVNHLMEILLALSQDNEPSISKMCDAALRETLQHQSFHENVKQMFITHIIHLPRIIAVGDEEEQISAMLLLKGLLQSLRHANLKMIFAVKDTLERFVAFLLSAVELKRDMSLLLEEYSLRDVDENVVTSTWKQFKNLRSPTIVDHFQSVCHLIGESNASDLVVGYLLERLPENTTVCNEIIVLLQFLLHTSDQKLSICNCLEDFLLEIHWHLAIQANKTTHMENEEAHTEWYEDRTEGLYESAISIRYTDVRWKGSESKQHCDDEVTIGDAMFNVLHTCLILETVGHFALVLQTDFQPFLFKSLHKILEKNGSSNNAIHMAGLLALNNLKTALNYGSIAEMIYDNSDYITYFVNLSLKKVDRSQIALDILSVVLKFSDFNSIPHLENIIKTVLDQSAKHEQTPNMTSFLKVFEMILFRIDKWKVPDKANYDVSTVEIDESEMELCENWLKILQTDDEEEQTRTKFDETKFKEEQEQKFKDENEADIDEKPNEVLPAYLDLTVQIMKRFIKYIPTRAQMDKCIVLQSIVCGLNILKVNENQLLPIVHLIWKPFVERFKESDPIVLRRCFHLLMKLGEVSKDFIYQRTNKDVLPFVLSFLASSGKSSINVKDVTYEHTQQFKLQMELLQHLPNLLTSIEVSEKDVNSVLDAILPYCREDQHNQLQGAAIEFLLKLALYDATAVYVKLLDFQSIDVYRGNINKVISRLLYTFCLKFFRKRNRPESVEYRRK</sequence>
<dbReference type="OrthoDB" id="49511at2759"/>
<dbReference type="PANTHER" id="PTHR18460">
    <property type="entry name" value="TEL2 INTERACTING PROTEIN 1 TTI1 FAMILY MEMBER"/>
    <property type="match status" value="1"/>
</dbReference>
<name>A0A9Q0RYT0_9DIPT</name>
<evidence type="ECO:0000259" key="2">
    <source>
        <dbReference type="Pfam" id="PF24181"/>
    </source>
</evidence>
<dbReference type="InterPro" id="IPR057566">
    <property type="entry name" value="TPR_TTI1_N"/>
</dbReference>
<dbReference type="SUPFAM" id="SSF48371">
    <property type="entry name" value="ARM repeat"/>
    <property type="match status" value="1"/>
</dbReference>
<protein>
    <submittedName>
        <fullName evidence="3">TELO2-interacting protein 1 like</fullName>
    </submittedName>
</protein>
<dbReference type="Pfam" id="PF21547">
    <property type="entry name" value="TTI1"/>
    <property type="match status" value="1"/>
</dbReference>
<dbReference type="InterPro" id="IPR049362">
    <property type="entry name" value="TTI1_rpt"/>
</dbReference>
<comment type="caution">
    <text evidence="3">The sequence shown here is derived from an EMBL/GenBank/DDBJ whole genome shotgun (WGS) entry which is preliminary data.</text>
</comment>
<dbReference type="EMBL" id="WJQU01000003">
    <property type="protein sequence ID" value="KAJ6639165.1"/>
    <property type="molecule type" value="Genomic_DNA"/>
</dbReference>
<feature type="domain" description="TTI1 C-terminal TPR" evidence="2">
    <location>
        <begin position="747"/>
        <end position="1017"/>
    </location>
</feature>
<evidence type="ECO:0000259" key="1">
    <source>
        <dbReference type="Pfam" id="PF24173"/>
    </source>
</evidence>
<gene>
    <name evidence="3" type="primary">Tti1</name>
    <name evidence="3" type="ORF">Bhyg_11905</name>
</gene>
<dbReference type="PANTHER" id="PTHR18460:SF3">
    <property type="entry name" value="TELO2-INTERACTING PROTEIN 1 HOMOLOG"/>
    <property type="match status" value="1"/>
</dbReference>
<dbReference type="Pfam" id="PF24173">
    <property type="entry name" value="TPR_TTI1_N"/>
    <property type="match status" value="1"/>
</dbReference>
<dbReference type="AlphaFoldDB" id="A0A9Q0RYT0"/>
<proteinExistence type="predicted"/>
<dbReference type="InterPro" id="IPR016024">
    <property type="entry name" value="ARM-type_fold"/>
</dbReference>
<dbReference type="GO" id="GO:0005737">
    <property type="term" value="C:cytoplasm"/>
    <property type="evidence" value="ECO:0007669"/>
    <property type="project" value="TreeGrafter"/>
</dbReference>